<dbReference type="Pfam" id="PF12239">
    <property type="entry name" value="DUF3605"/>
    <property type="match status" value="1"/>
</dbReference>
<dbReference type="PANTHER" id="PTHR35020">
    <property type="entry name" value="N-ACETYLGLUCOSAMINE-INDUCED PROTEIN 1"/>
    <property type="match status" value="1"/>
</dbReference>
<protein>
    <recommendedName>
        <fullName evidence="3">N-acetylglucosamine-induced protein 1</fullName>
    </recommendedName>
</protein>
<gene>
    <name evidence="1" type="ORF">BJ878DRAFT_415623</name>
</gene>
<dbReference type="InterPro" id="IPR022036">
    <property type="entry name" value="DUF3605"/>
</dbReference>
<dbReference type="Proteomes" id="UP000887226">
    <property type="component" value="Unassembled WGS sequence"/>
</dbReference>
<dbReference type="GO" id="GO:0005737">
    <property type="term" value="C:cytoplasm"/>
    <property type="evidence" value="ECO:0007669"/>
    <property type="project" value="TreeGrafter"/>
</dbReference>
<evidence type="ECO:0000313" key="2">
    <source>
        <dbReference type="Proteomes" id="UP000887226"/>
    </source>
</evidence>
<dbReference type="OrthoDB" id="498286at2759"/>
<sequence length="209" mass="24441">MATQEITPLPFDLSDLDRKILSMTDKEYIPHDWENIKEIISTNKLQDFTRYPSQLRLYLSWTSSIKQQYGSIQNFLCQTKLNWTPRPIGESGSTFAYRYPTPLADTEDYKILINDWPYGFDPGVTHIVVWSKTPIATDEETGDVTSESRRLIEEFVRKTFAERLGRSQDVLWFKNWTTLQSVRAVEHFHVLVRGAGEELLKQWTETEGR</sequence>
<dbReference type="GO" id="GO:0006044">
    <property type="term" value="P:N-acetylglucosamine metabolic process"/>
    <property type="evidence" value="ECO:0007669"/>
    <property type="project" value="TreeGrafter"/>
</dbReference>
<reference evidence="1" key="1">
    <citation type="journal article" date="2021" name="IMA Fungus">
        <title>Genomic characterization of three marine fungi, including Emericellopsis atlantica sp. nov. with signatures of a generalist lifestyle and marine biomass degradation.</title>
        <authorList>
            <person name="Hagestad O.C."/>
            <person name="Hou L."/>
            <person name="Andersen J.H."/>
            <person name="Hansen E.H."/>
            <person name="Altermark B."/>
            <person name="Li C."/>
            <person name="Kuhnert E."/>
            <person name="Cox R.J."/>
            <person name="Crous P.W."/>
            <person name="Spatafora J.W."/>
            <person name="Lail K."/>
            <person name="Amirebrahimi M."/>
            <person name="Lipzen A."/>
            <person name="Pangilinan J."/>
            <person name="Andreopoulos W."/>
            <person name="Hayes R.D."/>
            <person name="Ng V."/>
            <person name="Grigoriev I.V."/>
            <person name="Jackson S.A."/>
            <person name="Sutton T.D.S."/>
            <person name="Dobson A.D.W."/>
            <person name="Rama T."/>
        </authorList>
    </citation>
    <scope>NUCLEOTIDE SEQUENCE</scope>
    <source>
        <strain evidence="1">TRa3180A</strain>
    </source>
</reference>
<name>A0A9P7Z7X6_9HELO</name>
<comment type="caution">
    <text evidence="1">The sequence shown here is derived from an EMBL/GenBank/DDBJ whole genome shotgun (WGS) entry which is preliminary data.</text>
</comment>
<proteinExistence type="predicted"/>
<evidence type="ECO:0008006" key="3">
    <source>
        <dbReference type="Google" id="ProtNLM"/>
    </source>
</evidence>
<dbReference type="EMBL" id="MU253783">
    <property type="protein sequence ID" value="KAG9247074.1"/>
    <property type="molecule type" value="Genomic_DNA"/>
</dbReference>
<organism evidence="1 2">
    <name type="scientific">Calycina marina</name>
    <dbReference type="NCBI Taxonomy" id="1763456"/>
    <lineage>
        <taxon>Eukaryota</taxon>
        <taxon>Fungi</taxon>
        <taxon>Dikarya</taxon>
        <taxon>Ascomycota</taxon>
        <taxon>Pezizomycotina</taxon>
        <taxon>Leotiomycetes</taxon>
        <taxon>Helotiales</taxon>
        <taxon>Pezizellaceae</taxon>
        <taxon>Calycina</taxon>
    </lineage>
</organism>
<keyword evidence="2" id="KW-1185">Reference proteome</keyword>
<evidence type="ECO:0000313" key="1">
    <source>
        <dbReference type="EMBL" id="KAG9247074.1"/>
    </source>
</evidence>
<dbReference type="AlphaFoldDB" id="A0A9P7Z7X6"/>
<dbReference type="PANTHER" id="PTHR35020:SF2">
    <property type="entry name" value="N-ACETYLGLUCOSAMINE-INDUCED PROTEIN 1"/>
    <property type="match status" value="1"/>
</dbReference>
<accession>A0A9P7Z7X6</accession>